<dbReference type="InterPro" id="IPR006439">
    <property type="entry name" value="HAD-SF_hydro_IA"/>
</dbReference>
<dbReference type="Proteomes" id="UP000316196">
    <property type="component" value="Unassembled WGS sequence"/>
</dbReference>
<reference evidence="1 2" key="1">
    <citation type="submission" date="2019-06" db="EMBL/GenBank/DDBJ databases">
        <title>Sequencing the genomes of 1000 actinobacteria strains.</title>
        <authorList>
            <person name="Klenk H.-P."/>
        </authorList>
    </citation>
    <scope>NUCLEOTIDE SEQUENCE [LARGE SCALE GENOMIC DNA]</scope>
    <source>
        <strain evidence="1 2">DSM 8251</strain>
    </source>
</reference>
<organism evidence="1 2">
    <name type="scientific">Propioniferax innocua</name>
    <dbReference type="NCBI Taxonomy" id="1753"/>
    <lineage>
        <taxon>Bacteria</taxon>
        <taxon>Bacillati</taxon>
        <taxon>Actinomycetota</taxon>
        <taxon>Actinomycetes</taxon>
        <taxon>Propionibacteriales</taxon>
        <taxon>Propionibacteriaceae</taxon>
        <taxon>Propioniferax</taxon>
    </lineage>
</organism>
<sequence>MVGAMTDTKNFPAAVLWDFDGTLVDTEPLWFAAEGAFIESHGGTWSEELAHELIGSALTDGANKLLDALRSEGIKPDVETDDVVAELIDSVLASVVDGDYTWRPGARELLLGLRDRGIRCGLVSMSFRRMLETVAAELPEDTFEVIVPGDEVERGKPHPDPYLDAAAALGVDITDCIVMEDSPTGAKSGVASGAAVVAVPNLVPVAPGGRSVVLETLDGIGPDELIDAARTAGGSA</sequence>
<dbReference type="SFLD" id="SFLDS00003">
    <property type="entry name" value="Haloacid_Dehalogenase"/>
    <property type="match status" value="1"/>
</dbReference>
<dbReference type="InterPro" id="IPR023198">
    <property type="entry name" value="PGP-like_dom2"/>
</dbReference>
<dbReference type="PANTHER" id="PTHR18901:SF38">
    <property type="entry name" value="PSEUDOURIDINE-5'-PHOSPHATASE"/>
    <property type="match status" value="1"/>
</dbReference>
<dbReference type="InterPro" id="IPR023214">
    <property type="entry name" value="HAD_sf"/>
</dbReference>
<dbReference type="Gene3D" id="3.40.50.1000">
    <property type="entry name" value="HAD superfamily/HAD-like"/>
    <property type="match status" value="1"/>
</dbReference>
<dbReference type="Pfam" id="PF00702">
    <property type="entry name" value="Hydrolase"/>
    <property type="match status" value="1"/>
</dbReference>
<keyword evidence="2" id="KW-1185">Reference proteome</keyword>
<dbReference type="Gene3D" id="1.10.150.240">
    <property type="entry name" value="Putative phosphatase, domain 2"/>
    <property type="match status" value="1"/>
</dbReference>
<dbReference type="SUPFAM" id="SSF56784">
    <property type="entry name" value="HAD-like"/>
    <property type="match status" value="1"/>
</dbReference>
<dbReference type="SFLD" id="SFLDG01129">
    <property type="entry name" value="C1.5:_HAD__Beta-PGM__Phosphata"/>
    <property type="match status" value="1"/>
</dbReference>
<comment type="caution">
    <text evidence="1">The sequence shown here is derived from an EMBL/GenBank/DDBJ whole genome shotgun (WGS) entry which is preliminary data.</text>
</comment>
<proteinExistence type="predicted"/>
<dbReference type="AlphaFoldDB" id="A0A542ZQ09"/>
<dbReference type="InterPro" id="IPR036412">
    <property type="entry name" value="HAD-like_sf"/>
</dbReference>
<dbReference type="NCBIfam" id="TIGR01509">
    <property type="entry name" value="HAD-SF-IA-v3"/>
    <property type="match status" value="1"/>
</dbReference>
<gene>
    <name evidence="1" type="ORF">FB460_0090</name>
</gene>
<dbReference type="EMBL" id="VFOR01000001">
    <property type="protein sequence ID" value="TQL62319.1"/>
    <property type="molecule type" value="Genomic_DNA"/>
</dbReference>
<evidence type="ECO:0000313" key="2">
    <source>
        <dbReference type="Proteomes" id="UP000316196"/>
    </source>
</evidence>
<protein>
    <submittedName>
        <fullName evidence="1">HAD superfamily hydrolase (TIGR01509 family)</fullName>
    </submittedName>
</protein>
<name>A0A542ZQ09_9ACTN</name>
<accession>A0A542ZQ09</accession>
<evidence type="ECO:0000313" key="1">
    <source>
        <dbReference type="EMBL" id="TQL62319.1"/>
    </source>
</evidence>
<dbReference type="GO" id="GO:0016787">
    <property type="term" value="F:hydrolase activity"/>
    <property type="evidence" value="ECO:0007669"/>
    <property type="project" value="UniProtKB-KW"/>
</dbReference>
<keyword evidence="1" id="KW-0378">Hydrolase</keyword>
<dbReference type="CDD" id="cd07505">
    <property type="entry name" value="HAD_BPGM-like"/>
    <property type="match status" value="1"/>
</dbReference>
<dbReference type="PANTHER" id="PTHR18901">
    <property type="entry name" value="2-DEOXYGLUCOSE-6-PHOSPHATE PHOSPHATASE 2"/>
    <property type="match status" value="1"/>
</dbReference>